<evidence type="ECO:0000259" key="2">
    <source>
        <dbReference type="Pfam" id="PF00246"/>
    </source>
</evidence>
<dbReference type="EMBL" id="CP002691">
    <property type="protein sequence ID" value="AEE50512.1"/>
    <property type="molecule type" value="Genomic_DNA"/>
</dbReference>
<dbReference type="HOGENOM" id="CLU_323582_0_0_10"/>
<keyword evidence="3" id="KW-0645">Protease</keyword>
<dbReference type="CDD" id="cd06238">
    <property type="entry name" value="M14-like"/>
    <property type="match status" value="1"/>
</dbReference>
<dbReference type="InterPro" id="IPR000834">
    <property type="entry name" value="Peptidase_M14"/>
</dbReference>
<reference key="2">
    <citation type="submission" date="2011-04" db="EMBL/GenBank/DDBJ databases">
        <title>Complete sequence of chromosome of Haliscomenobacter hydrossis DSM 1100.</title>
        <authorList>
            <consortium name="US DOE Joint Genome Institute (JGI-PGF)"/>
            <person name="Lucas S."/>
            <person name="Han J."/>
            <person name="Lapidus A."/>
            <person name="Bruce D."/>
            <person name="Goodwin L."/>
            <person name="Pitluck S."/>
            <person name="Peters L."/>
            <person name="Kyrpides N."/>
            <person name="Mavromatis K."/>
            <person name="Ivanova N."/>
            <person name="Ovchinnikova G."/>
            <person name="Pagani I."/>
            <person name="Daligault H."/>
            <person name="Detter J.C."/>
            <person name="Han C."/>
            <person name="Land M."/>
            <person name="Hauser L."/>
            <person name="Markowitz V."/>
            <person name="Cheng J.-F."/>
            <person name="Hugenholtz P."/>
            <person name="Woyke T."/>
            <person name="Wu D."/>
            <person name="Verbarg S."/>
            <person name="Frueling A."/>
            <person name="Brambilla E."/>
            <person name="Klenk H.-P."/>
            <person name="Eisen J.A."/>
        </authorList>
    </citation>
    <scope>NUCLEOTIDE SEQUENCE</scope>
    <source>
        <strain>DSM 1100</strain>
    </source>
</reference>
<dbReference type="GO" id="GO:0008270">
    <property type="term" value="F:zinc ion binding"/>
    <property type="evidence" value="ECO:0007669"/>
    <property type="project" value="InterPro"/>
</dbReference>
<accession>F4KZS6</accession>
<keyword evidence="3" id="KW-0378">Hydrolase</keyword>
<reference evidence="3 4" key="1">
    <citation type="journal article" date="2011" name="Stand. Genomic Sci.">
        <title>Complete genome sequence of Haliscomenobacter hydrossis type strain (O).</title>
        <authorList>
            <consortium name="US DOE Joint Genome Institute (JGI-PGF)"/>
            <person name="Daligault H."/>
            <person name="Lapidus A."/>
            <person name="Zeytun A."/>
            <person name="Nolan M."/>
            <person name="Lucas S."/>
            <person name="Del Rio T.G."/>
            <person name="Tice H."/>
            <person name="Cheng J.F."/>
            <person name="Tapia R."/>
            <person name="Han C."/>
            <person name="Goodwin L."/>
            <person name="Pitluck S."/>
            <person name="Liolios K."/>
            <person name="Pagani I."/>
            <person name="Ivanova N."/>
            <person name="Huntemann M."/>
            <person name="Mavromatis K."/>
            <person name="Mikhailova N."/>
            <person name="Pati A."/>
            <person name="Chen A."/>
            <person name="Palaniappan K."/>
            <person name="Land M."/>
            <person name="Hauser L."/>
            <person name="Brambilla E.M."/>
            <person name="Rohde M."/>
            <person name="Verbarg S."/>
            <person name="Goker M."/>
            <person name="Bristow J."/>
            <person name="Eisen J.A."/>
            <person name="Markowitz V."/>
            <person name="Hugenholtz P."/>
            <person name="Kyrpides N.C."/>
            <person name="Klenk H.P."/>
            <person name="Woyke T."/>
        </authorList>
    </citation>
    <scope>NUCLEOTIDE SEQUENCE [LARGE SCALE GENOMIC DNA]</scope>
    <source>
        <strain evidence="4">ATCC 27775 / DSM 1100 / LMG 10767 / O</strain>
    </source>
</reference>
<evidence type="ECO:0000313" key="4">
    <source>
        <dbReference type="Proteomes" id="UP000008461"/>
    </source>
</evidence>
<dbReference type="STRING" id="760192.Halhy_2643"/>
<sequence>MLSVFVHLWQIHIFDQSNIFRAAGSKNKTKEMKPFFFLLTFLLVSMLGYGQLQSPDQFFPHKWGENFTPHEMRIDYYRHVAANSKNVVFQPYGYTNQQRLLQLAFVSTEANLAKLEAIRLNNLRRAGLLEGATDPSLDNLSIVWLSYSVHGNEAAGAESCLKVLYELVNPQNTASKEWLKNTLIILDPCINPDGNSRYIHWYRNVAGTTPNPSPNAREHQEPWPGGRVNHYNFDLNRDWAWQTQAETRQRMVKYNEWMPQVHVDVHEQGPNSPYYFAPAAQPYHRYITQWQRDFQVQIGKNNARYFDQEGWLYFTKEVFDLLYPSYGDTYPMYNGAIGMTYEQGGIGAGQALTLRNGDTLTLKDRVMHHYTASMATIETSSKNTAQLNKNFSDFFNRARTNPPGQYKSFVIKATNARERLKTFCELLDRNHIKYGKAGKTSSLNAYDYQTGKNITLKVEPNDLVVSAFQTRGTMAQILLEPAAELVDSLTYDITSWALPYAHGLESYASTQRLDPDGAFTFSTNNTPSNAKPYAYLAVWRGSSNVKFLAAILKKGVKVRYAQSPFSVEGKSYARGTLLITEGDNRKMSPTYRSVVESAARQFDQELSTVSTGFADGGSDFGSSSYGFIQRPEVAILSGDQTSNNEFGQVWYYFDQELQYPHTVLDANRLDRIDLSAYNTIVMPEGRYRLTDPIVEKLSAWVNAGGRLIAIGDALPALQDRKGFGLTRYANDDDKKKAERAADEAALAARLLDYAGEERRAQSSSIPGAIFKVKIDNTHPLGFGLSDTYFSLKTNDLAYAPLKGVQNVGTIGGQLMVSGFAGAKAKEKQKNTVVFAQEQKGAGAVVYLVDNPLFRAFWENGKLVMGNAVFMR</sequence>
<evidence type="ECO:0000313" key="3">
    <source>
        <dbReference type="EMBL" id="AEE50512.1"/>
    </source>
</evidence>
<proteinExistence type="predicted"/>
<dbReference type="AlphaFoldDB" id="F4KZS6"/>
<dbReference type="eggNOG" id="COG2866">
    <property type="taxonomic scope" value="Bacteria"/>
</dbReference>
<organism evidence="3 4">
    <name type="scientific">Haliscomenobacter hydrossis (strain ATCC 27775 / DSM 1100 / LMG 10767 / O)</name>
    <dbReference type="NCBI Taxonomy" id="760192"/>
    <lineage>
        <taxon>Bacteria</taxon>
        <taxon>Pseudomonadati</taxon>
        <taxon>Bacteroidota</taxon>
        <taxon>Saprospiria</taxon>
        <taxon>Saprospirales</taxon>
        <taxon>Haliscomenobacteraceae</taxon>
        <taxon>Haliscomenobacter</taxon>
    </lineage>
</organism>
<keyword evidence="4" id="KW-1185">Reference proteome</keyword>
<dbReference type="SUPFAM" id="SSF52317">
    <property type="entry name" value="Class I glutamine amidotransferase-like"/>
    <property type="match status" value="1"/>
</dbReference>
<dbReference type="Gene3D" id="3.40.630.10">
    <property type="entry name" value="Zn peptidases"/>
    <property type="match status" value="1"/>
</dbReference>
<feature type="transmembrane region" description="Helical" evidence="1">
    <location>
        <begin position="35"/>
        <end position="52"/>
    </location>
</feature>
<keyword evidence="1" id="KW-1133">Transmembrane helix</keyword>
<dbReference type="Pfam" id="PF00246">
    <property type="entry name" value="Peptidase_M14"/>
    <property type="match status" value="1"/>
</dbReference>
<keyword evidence="1" id="KW-0812">Transmembrane</keyword>
<dbReference type="Gene3D" id="3.40.50.880">
    <property type="match status" value="1"/>
</dbReference>
<name>F4KZS6_HALH1</name>
<keyword evidence="3" id="KW-0121">Carboxypeptidase</keyword>
<protein>
    <submittedName>
        <fullName evidence="3">Peptidase M14 carboxypeptidase A</fullName>
    </submittedName>
</protein>
<feature type="domain" description="Peptidase M14" evidence="2">
    <location>
        <begin position="78"/>
        <end position="246"/>
    </location>
</feature>
<evidence type="ECO:0000256" key="1">
    <source>
        <dbReference type="SAM" id="Phobius"/>
    </source>
</evidence>
<dbReference type="GO" id="GO:0006508">
    <property type="term" value="P:proteolysis"/>
    <property type="evidence" value="ECO:0007669"/>
    <property type="project" value="InterPro"/>
</dbReference>
<gene>
    <name evidence="3" type="ordered locus">Halhy_2643</name>
</gene>
<dbReference type="SUPFAM" id="SSF53187">
    <property type="entry name" value="Zn-dependent exopeptidases"/>
    <property type="match status" value="1"/>
</dbReference>
<dbReference type="Proteomes" id="UP000008461">
    <property type="component" value="Chromosome"/>
</dbReference>
<dbReference type="GO" id="GO:0004181">
    <property type="term" value="F:metallocarboxypeptidase activity"/>
    <property type="evidence" value="ECO:0007669"/>
    <property type="project" value="InterPro"/>
</dbReference>
<keyword evidence="1" id="KW-0472">Membrane</keyword>
<dbReference type="CDD" id="cd03143">
    <property type="entry name" value="A4_beta-galactosidase_middle_domain"/>
    <property type="match status" value="1"/>
</dbReference>
<dbReference type="KEGG" id="hhy:Halhy_2643"/>
<dbReference type="InterPro" id="IPR029062">
    <property type="entry name" value="Class_I_gatase-like"/>
</dbReference>